<dbReference type="Gene3D" id="3.10.129.10">
    <property type="entry name" value="Hotdog Thioesterase"/>
    <property type="match status" value="1"/>
</dbReference>
<evidence type="ECO:0000256" key="3">
    <source>
        <dbReference type="ARBA" id="ARBA00023221"/>
    </source>
</evidence>
<dbReference type="InterPro" id="IPR036291">
    <property type="entry name" value="NAD(P)-bd_dom_sf"/>
</dbReference>
<dbReference type="PRINTS" id="PR00081">
    <property type="entry name" value="GDHRDH"/>
</dbReference>
<dbReference type="InterPro" id="IPR002539">
    <property type="entry name" value="MaoC-like_dom"/>
</dbReference>
<evidence type="ECO:0000256" key="2">
    <source>
        <dbReference type="ARBA" id="ARBA00006484"/>
    </source>
</evidence>
<dbReference type="AlphaFoldDB" id="F1TBN8"/>
<dbReference type="Gene3D" id="3.40.50.720">
    <property type="entry name" value="NAD(P)-binding Rossmann-like Domain"/>
    <property type="match status" value="1"/>
</dbReference>
<dbReference type="eggNOG" id="COG1028">
    <property type="taxonomic scope" value="Bacteria"/>
</dbReference>
<dbReference type="OrthoDB" id="9803333at2"/>
<dbReference type="SUPFAM" id="SSF54637">
    <property type="entry name" value="Thioesterase/thiol ester dehydrase-isomerase"/>
    <property type="match status" value="1"/>
</dbReference>
<comment type="pathway">
    <text evidence="1">Lipid metabolism; fatty acid beta-oxidation.</text>
</comment>
<reference evidence="5" key="1">
    <citation type="submission" date="2009-07" db="EMBL/GenBank/DDBJ databases">
        <authorList>
            <consortium name="US DOE Joint Genome Institute (JGI-PGF)"/>
            <person name="Lucas S."/>
            <person name="Copeland A."/>
            <person name="Lapidus A."/>
            <person name="Glavina del Rio T."/>
            <person name="Tice H."/>
            <person name="Bruce D."/>
            <person name="Goodwin L."/>
            <person name="Pitluck S."/>
            <person name="Larimer F."/>
            <person name="Land M.L."/>
            <person name="Mouttaki H."/>
            <person name="He Z."/>
            <person name="Zhou J."/>
            <person name="Hemme C.L."/>
        </authorList>
    </citation>
    <scope>NUCLEOTIDE SEQUENCE [LARGE SCALE GENOMIC DNA]</scope>
    <source>
        <strain evidence="5">DSM 2782</strain>
    </source>
</reference>
<sequence length="385" mass="41982">MNLPEVGEKYKTSFTMTKDMVMDFRNFSGDDNPIHVSEDGAYSYGFQNPVCHGAILLSEISRIIGTELPGYGALWSDLNISFMSPVFWNETVDIEIEIIQRSEAVGVAKLQILVMKGTKKVLSGTAKVMCLNKINRSLPMLEISKRCALVTGGSGGVGLEVTKELLKEGYNVVVLSRKESVEINNLQKDYLGKIRNVLCDLNNLSQLRELIINVNKEFMPINIVIHAASPVPNKISLGSSINGVLDEYINVYIKSLIEILDVCAAGMKAAKYGRIINIGTSYILGTPPLSMYPYIVGKEALWGLTKSLAADMGRYGITANMVSPSMMITDMTTDISNSVKYAELQKNPMNRLAEVSEVAKTILFLSGEGGSFINGTNIPITGGGI</sequence>
<dbReference type="CDD" id="cd05233">
    <property type="entry name" value="SDR_c"/>
    <property type="match status" value="1"/>
</dbReference>
<dbReference type="InterPro" id="IPR002347">
    <property type="entry name" value="SDR_fam"/>
</dbReference>
<dbReference type="InterPro" id="IPR029069">
    <property type="entry name" value="HotDog_dom_sf"/>
</dbReference>
<dbReference type="GO" id="GO:0008202">
    <property type="term" value="P:steroid metabolic process"/>
    <property type="evidence" value="ECO:0007669"/>
    <property type="project" value="UniProtKB-KW"/>
</dbReference>
<protein>
    <submittedName>
        <fullName evidence="5">MaoC domain protein dehydratase</fullName>
    </submittedName>
</protein>
<dbReference type="UniPathway" id="UPA00659"/>
<dbReference type="PANTHER" id="PTHR42879:SF2">
    <property type="entry name" value="3-OXOACYL-[ACYL-CARRIER-PROTEIN] REDUCTASE FABG"/>
    <property type="match status" value="1"/>
</dbReference>
<dbReference type="STRING" id="588581.Cpap_2595"/>
<dbReference type="GO" id="GO:0004300">
    <property type="term" value="F:enoyl-CoA hydratase activity"/>
    <property type="evidence" value="ECO:0007669"/>
    <property type="project" value="UniProtKB-ARBA"/>
</dbReference>
<dbReference type="GO" id="GO:0006635">
    <property type="term" value="P:fatty acid beta-oxidation"/>
    <property type="evidence" value="ECO:0007669"/>
    <property type="project" value="UniProtKB-UniPathway"/>
</dbReference>
<reference evidence="5" key="2">
    <citation type="submission" date="2011-01" db="EMBL/GenBank/DDBJ databases">
        <title>The Non-contiguous Finished genome of Clostridium papyrosolvens.</title>
        <authorList>
            <person name="Lucas S."/>
            <person name="Copeland A."/>
            <person name="Lapidus A."/>
            <person name="Cheng J.-F."/>
            <person name="Goodwin L."/>
            <person name="Pitluck S."/>
            <person name="Misra M."/>
            <person name="Chertkov O."/>
            <person name="Detter J.C."/>
            <person name="Han C."/>
            <person name="Tapia R."/>
            <person name="Land M."/>
            <person name="Hauser L."/>
            <person name="Kyrpides N."/>
            <person name="Ivanova N."/>
            <person name="Pagani I."/>
            <person name="Mouttaki H."/>
            <person name="He Z."/>
            <person name="Zhou J."/>
            <person name="Hemme C.L."/>
            <person name="Woyke T."/>
        </authorList>
    </citation>
    <scope>NUCLEOTIDE SEQUENCE [LARGE SCALE GENOMIC DNA]</scope>
    <source>
        <strain evidence="5">DSM 2782</strain>
    </source>
</reference>
<comment type="caution">
    <text evidence="5">The sequence shown here is derived from an EMBL/GenBank/DDBJ whole genome shotgun (WGS) entry which is preliminary data.</text>
</comment>
<dbReference type="RefSeq" id="WP_004618605.1">
    <property type="nucleotide sequence ID" value="NZ_ACXX02000004.1"/>
</dbReference>
<evidence type="ECO:0000313" key="6">
    <source>
        <dbReference type="Proteomes" id="UP000003860"/>
    </source>
</evidence>
<dbReference type="Proteomes" id="UP000003860">
    <property type="component" value="Unassembled WGS sequence"/>
</dbReference>
<dbReference type="Pfam" id="PF13561">
    <property type="entry name" value="adh_short_C2"/>
    <property type="match status" value="1"/>
</dbReference>
<gene>
    <name evidence="5" type="ORF">Cpap_2595</name>
</gene>
<dbReference type="Pfam" id="PF01575">
    <property type="entry name" value="MaoC_dehydratas"/>
    <property type="match status" value="1"/>
</dbReference>
<evidence type="ECO:0000313" key="5">
    <source>
        <dbReference type="EMBL" id="EGD48442.1"/>
    </source>
</evidence>
<evidence type="ECO:0000256" key="1">
    <source>
        <dbReference type="ARBA" id="ARBA00005005"/>
    </source>
</evidence>
<evidence type="ECO:0000259" key="4">
    <source>
        <dbReference type="Pfam" id="PF01575"/>
    </source>
</evidence>
<dbReference type="EMBL" id="ACXX02000004">
    <property type="protein sequence ID" value="EGD48442.1"/>
    <property type="molecule type" value="Genomic_DNA"/>
</dbReference>
<keyword evidence="3" id="KW-0753">Steroid metabolism</keyword>
<dbReference type="InterPro" id="IPR050259">
    <property type="entry name" value="SDR"/>
</dbReference>
<comment type="similarity">
    <text evidence="2">Belongs to the short-chain dehydrogenases/reductases (SDR) family.</text>
</comment>
<dbReference type="eggNOG" id="COG2030">
    <property type="taxonomic scope" value="Bacteria"/>
</dbReference>
<accession>F1TBN8</accession>
<keyword evidence="3" id="KW-0443">Lipid metabolism</keyword>
<proteinExistence type="inferred from homology"/>
<dbReference type="SUPFAM" id="SSF51735">
    <property type="entry name" value="NAD(P)-binding Rossmann-fold domains"/>
    <property type="match status" value="1"/>
</dbReference>
<keyword evidence="6" id="KW-1185">Reference proteome</keyword>
<name>F1TBN8_9FIRM</name>
<feature type="domain" description="MaoC-like" evidence="4">
    <location>
        <begin position="5"/>
        <end position="99"/>
    </location>
</feature>
<dbReference type="PANTHER" id="PTHR42879">
    <property type="entry name" value="3-OXOACYL-(ACYL-CARRIER-PROTEIN) REDUCTASE"/>
    <property type="match status" value="1"/>
</dbReference>
<organism evidence="5 6">
    <name type="scientific">Ruminiclostridium papyrosolvens DSM 2782</name>
    <dbReference type="NCBI Taxonomy" id="588581"/>
    <lineage>
        <taxon>Bacteria</taxon>
        <taxon>Bacillati</taxon>
        <taxon>Bacillota</taxon>
        <taxon>Clostridia</taxon>
        <taxon>Eubacteriales</taxon>
        <taxon>Oscillospiraceae</taxon>
        <taxon>Ruminiclostridium</taxon>
    </lineage>
</organism>